<comment type="caution">
    <text evidence="1">The sequence shown here is derived from an EMBL/GenBank/DDBJ whole genome shotgun (WGS) entry which is preliminary data.</text>
</comment>
<reference evidence="1 2" key="1">
    <citation type="journal article" date="2019" name="Sci. Rep.">
        <title>Orb-weaving spider Araneus ventricosus genome elucidates the spidroin gene catalogue.</title>
        <authorList>
            <person name="Kono N."/>
            <person name="Nakamura H."/>
            <person name="Ohtoshi R."/>
            <person name="Moran D.A.P."/>
            <person name="Shinohara A."/>
            <person name="Yoshida Y."/>
            <person name="Fujiwara M."/>
            <person name="Mori M."/>
            <person name="Tomita M."/>
            <person name="Arakawa K."/>
        </authorList>
    </citation>
    <scope>NUCLEOTIDE SEQUENCE [LARGE SCALE GENOMIC DNA]</scope>
</reference>
<dbReference type="EMBL" id="BGPR01012042">
    <property type="protein sequence ID" value="GBN54211.1"/>
    <property type="molecule type" value="Genomic_DNA"/>
</dbReference>
<proteinExistence type="predicted"/>
<evidence type="ECO:0000313" key="2">
    <source>
        <dbReference type="Proteomes" id="UP000499080"/>
    </source>
</evidence>
<gene>
    <name evidence="1" type="ORF">AVEN_55875_1</name>
</gene>
<accession>A0A4Y2PSM6</accession>
<protein>
    <submittedName>
        <fullName evidence="1">Uncharacterized protein</fullName>
    </submittedName>
</protein>
<dbReference type="Proteomes" id="UP000499080">
    <property type="component" value="Unassembled WGS sequence"/>
</dbReference>
<organism evidence="1 2">
    <name type="scientific">Araneus ventricosus</name>
    <name type="common">Orbweaver spider</name>
    <name type="synonym">Epeira ventricosa</name>
    <dbReference type="NCBI Taxonomy" id="182803"/>
    <lineage>
        <taxon>Eukaryota</taxon>
        <taxon>Metazoa</taxon>
        <taxon>Ecdysozoa</taxon>
        <taxon>Arthropoda</taxon>
        <taxon>Chelicerata</taxon>
        <taxon>Arachnida</taxon>
        <taxon>Araneae</taxon>
        <taxon>Araneomorphae</taxon>
        <taxon>Entelegynae</taxon>
        <taxon>Araneoidea</taxon>
        <taxon>Araneidae</taxon>
        <taxon>Araneus</taxon>
    </lineage>
</organism>
<keyword evidence="2" id="KW-1185">Reference proteome</keyword>
<name>A0A4Y2PSM6_ARAVE</name>
<evidence type="ECO:0000313" key="1">
    <source>
        <dbReference type="EMBL" id="GBN54211.1"/>
    </source>
</evidence>
<sequence>MSTLFLSYYSNNISTFMWKIFNQGLFFPQEASLCQSEQTPCFGSPIYVIPEILRSYCPTTRRKNLNRVASCSRVEERREPAIKTTRTFGKLRALREARVRFRLKYKAK</sequence>
<dbReference type="AlphaFoldDB" id="A0A4Y2PSM6"/>